<reference evidence="2 3" key="1">
    <citation type="submission" date="2023-10" db="EMBL/GenBank/DDBJ databases">
        <authorList>
            <person name="Maclean D."/>
            <person name="Macfadyen A."/>
        </authorList>
    </citation>
    <scope>NUCLEOTIDE SEQUENCE [LARGE SCALE GENOMIC DNA]</scope>
</reference>
<evidence type="ECO:0008006" key="4">
    <source>
        <dbReference type="Google" id="ProtNLM"/>
    </source>
</evidence>
<evidence type="ECO:0000313" key="2">
    <source>
        <dbReference type="EMBL" id="CAK0787376.1"/>
    </source>
</evidence>
<dbReference type="AlphaFoldDB" id="A0AAV1IKM5"/>
<dbReference type="EMBL" id="CAUYUE010000017">
    <property type="protein sequence ID" value="CAK0787376.1"/>
    <property type="molecule type" value="Genomic_DNA"/>
</dbReference>
<feature type="signal peptide" evidence="1">
    <location>
        <begin position="1"/>
        <end position="20"/>
    </location>
</feature>
<evidence type="ECO:0000256" key="1">
    <source>
        <dbReference type="SAM" id="SignalP"/>
    </source>
</evidence>
<sequence>MARAAGMLGLLSLAPMVVFAASGASEVPLLGEEYLKDVGDYAKRIGDEAKELFKTPLEDWNFYGSYDHGLKVYWRPVKDNKLVIVRSYTEVQLSSGELFTLLASEEGAKILDDTTNHTDPPLATLDWKGRAEVSYSKTIPAKFPFGQRSFLKATFFDDEKQLLVSKSILRDDMPAGADGSTRAFNSFALRTRDLEPGTCSLEVLDYFDMRGWFPVWIANQFHRDTFCQSMHKRLWKALDARTKADPAVKMPSSVFDVLKRS</sequence>
<accession>A0AAV1IKM5</accession>
<dbReference type="Gene3D" id="3.30.530.20">
    <property type="match status" value="1"/>
</dbReference>
<protein>
    <recommendedName>
        <fullName evidence="4">START domain-containing protein</fullName>
    </recommendedName>
</protein>
<keyword evidence="1" id="KW-0732">Signal</keyword>
<gene>
    <name evidence="2" type="ORF">CVIRNUC_010596</name>
</gene>
<feature type="chain" id="PRO_5043438207" description="START domain-containing protein" evidence="1">
    <location>
        <begin position="21"/>
        <end position="261"/>
    </location>
</feature>
<evidence type="ECO:0000313" key="3">
    <source>
        <dbReference type="Proteomes" id="UP001314263"/>
    </source>
</evidence>
<keyword evidence="3" id="KW-1185">Reference proteome</keyword>
<dbReference type="Proteomes" id="UP001314263">
    <property type="component" value="Unassembled WGS sequence"/>
</dbReference>
<dbReference type="SUPFAM" id="SSF55961">
    <property type="entry name" value="Bet v1-like"/>
    <property type="match status" value="1"/>
</dbReference>
<dbReference type="InterPro" id="IPR023393">
    <property type="entry name" value="START-like_dom_sf"/>
</dbReference>
<proteinExistence type="predicted"/>
<organism evidence="2 3">
    <name type="scientific">Coccomyxa viridis</name>
    <dbReference type="NCBI Taxonomy" id="1274662"/>
    <lineage>
        <taxon>Eukaryota</taxon>
        <taxon>Viridiplantae</taxon>
        <taxon>Chlorophyta</taxon>
        <taxon>core chlorophytes</taxon>
        <taxon>Trebouxiophyceae</taxon>
        <taxon>Trebouxiophyceae incertae sedis</taxon>
        <taxon>Coccomyxaceae</taxon>
        <taxon>Coccomyxa</taxon>
    </lineage>
</organism>
<name>A0AAV1IKM5_9CHLO</name>
<comment type="caution">
    <text evidence="2">The sequence shown here is derived from an EMBL/GenBank/DDBJ whole genome shotgun (WGS) entry which is preliminary data.</text>
</comment>